<dbReference type="PaxDb" id="243275-TDE_1815"/>
<dbReference type="GeneID" id="2739245"/>
<reference evidence="2 3" key="1">
    <citation type="journal article" date="2004" name="Proc. Natl. Acad. Sci. U.S.A.">
        <title>Comparison of the genome of the oral pathogen Treponema denticola with other spirochete genomes.</title>
        <authorList>
            <person name="Seshadri R."/>
            <person name="Myers G.S."/>
            <person name="Tettelin H."/>
            <person name="Eisen J.A."/>
            <person name="Heidelberg J.F."/>
            <person name="Dodson R.J."/>
            <person name="Davidsen T.M."/>
            <person name="DeBoy R.T."/>
            <person name="Fouts D.E."/>
            <person name="Haft D.H."/>
            <person name="Selengut J."/>
            <person name="Ren Q."/>
            <person name="Brinkac L.M."/>
            <person name="Madupu R."/>
            <person name="Kolonay J."/>
            <person name="Durkin S.A."/>
            <person name="Daugherty S.C."/>
            <person name="Shetty J."/>
            <person name="Shvartsbeyn A."/>
            <person name="Gebregeorgis E."/>
            <person name="Geer K."/>
            <person name="Tsegaye G."/>
            <person name="Malek J."/>
            <person name="Ayodeji B."/>
            <person name="Shatsman S."/>
            <person name="McLeod M.P."/>
            <person name="Smajs D."/>
            <person name="Howell J.K."/>
            <person name="Pal S."/>
            <person name="Amin A."/>
            <person name="Vashisth P."/>
            <person name="McNeill T.Z."/>
            <person name="Xiang Q."/>
            <person name="Sodergren E."/>
            <person name="Baca E."/>
            <person name="Weinstock G.M."/>
            <person name="Norris S.J."/>
            <person name="Fraser C.M."/>
            <person name="Paulsen I.T."/>
        </authorList>
    </citation>
    <scope>NUCLEOTIDE SEQUENCE [LARGE SCALE GENOMIC DNA]</scope>
    <source>
        <strain evidence="3">ATCC 35405 / DSM 14222 / CIP 103919 / JCM 8153 / KCTC 15104</strain>
    </source>
</reference>
<protein>
    <submittedName>
        <fullName evidence="2">Uncharacterized protein</fullName>
    </submittedName>
</protein>
<keyword evidence="3" id="KW-1185">Reference proteome</keyword>
<accession>Q73LP7</accession>
<gene>
    <name evidence="2" type="ordered locus">TDE_1815</name>
</gene>
<dbReference type="KEGG" id="tde:TDE_1815"/>
<feature type="transmembrane region" description="Helical" evidence="1">
    <location>
        <begin position="6"/>
        <end position="25"/>
    </location>
</feature>
<organism evidence="2 3">
    <name type="scientific">Treponema denticola (strain ATCC 35405 / DSM 14222 / CIP 103919 / JCM 8153 / KCTC 15104)</name>
    <dbReference type="NCBI Taxonomy" id="243275"/>
    <lineage>
        <taxon>Bacteria</taxon>
        <taxon>Pseudomonadati</taxon>
        <taxon>Spirochaetota</taxon>
        <taxon>Spirochaetia</taxon>
        <taxon>Spirochaetales</taxon>
        <taxon>Treponemataceae</taxon>
        <taxon>Treponema</taxon>
    </lineage>
</organism>
<dbReference type="HOGENOM" id="CLU_1214341_0_0_12"/>
<dbReference type="PATRIC" id="fig|243275.7.peg.1725"/>
<evidence type="ECO:0000313" key="2">
    <source>
        <dbReference type="EMBL" id="AAS12330.1"/>
    </source>
</evidence>
<dbReference type="RefSeq" id="WP_010957061.1">
    <property type="nucleotide sequence ID" value="NC_002967.9"/>
</dbReference>
<proteinExistence type="predicted"/>
<keyword evidence="1" id="KW-1133">Transmembrane helix</keyword>
<evidence type="ECO:0000313" key="3">
    <source>
        <dbReference type="Proteomes" id="UP000008212"/>
    </source>
</evidence>
<evidence type="ECO:0000256" key="1">
    <source>
        <dbReference type="SAM" id="Phobius"/>
    </source>
</evidence>
<name>Q73LP7_TREDE</name>
<dbReference type="AlphaFoldDB" id="Q73LP7"/>
<keyword evidence="1" id="KW-0472">Membrane</keyword>
<dbReference type="EMBL" id="AE017226">
    <property type="protein sequence ID" value="AAS12330.1"/>
    <property type="molecule type" value="Genomic_DNA"/>
</dbReference>
<dbReference type="Proteomes" id="UP000008212">
    <property type="component" value="Chromosome"/>
</dbReference>
<sequence>MDSTIIGALIGVIGIIIGVLLTYSMSKIMVSTKKKSEYLKKVHLKILSMAEIWFMAETQFRGSHDLKSDYEGSQFISFFKSTLEENIEIIEGDLYQVYIDLKYMDFVEDFSGFMMNLNAIEKLNVVVDELIKENKKLKICKNEIMDRYKKLRNSVNLWIWFSKNIHEVTTINTIMAMKWNFKIPIDEIFADSYFNTVIKPLTDENKILELFKNRYYKEEKDNLTPAST</sequence>
<keyword evidence="1" id="KW-0812">Transmembrane</keyword>